<protein>
    <submittedName>
        <fullName evidence="2">Uncharacterized protein</fullName>
    </submittedName>
</protein>
<dbReference type="Ensembl" id="ENSGACT00000007368.1">
    <property type="protein sequence ID" value="ENSGACP00000007350.1"/>
    <property type="gene ID" value="ENSGACG00000005563.1"/>
</dbReference>
<dbReference type="STRING" id="69293.ENSGACP00000007350"/>
<dbReference type="InParanoid" id="G3NPT5"/>
<dbReference type="AlphaFoldDB" id="G3NPT5"/>
<organism evidence="2">
    <name type="scientific">Gasterosteus aculeatus</name>
    <name type="common">Three-spined stickleback</name>
    <dbReference type="NCBI Taxonomy" id="69293"/>
    <lineage>
        <taxon>Eukaryota</taxon>
        <taxon>Metazoa</taxon>
        <taxon>Chordata</taxon>
        <taxon>Craniata</taxon>
        <taxon>Vertebrata</taxon>
        <taxon>Euteleostomi</taxon>
        <taxon>Actinopterygii</taxon>
        <taxon>Neopterygii</taxon>
        <taxon>Teleostei</taxon>
        <taxon>Neoteleostei</taxon>
        <taxon>Acanthomorphata</taxon>
        <taxon>Eupercaria</taxon>
        <taxon>Perciformes</taxon>
        <taxon>Cottioidei</taxon>
        <taxon>Gasterosteales</taxon>
        <taxon>Gasterosteidae</taxon>
        <taxon>Gasterosteus</taxon>
    </lineage>
</organism>
<dbReference type="Bgee" id="ENSGACG00000005563">
    <property type="expression patterns" value="Expressed in mesonephros"/>
</dbReference>
<sequence>SDHECCLSRSFNENAFAPHASKRERLCSRCVARSGVCEPAGPTLDGRAPKRKAAVFQQWNDPLLPTCDACRSHSEKKRLARKGSGPEARCPPRGRDSEGGESSENGGKWRAVAERRGKPNVTKMPLASKQNLEKPREKNCTCSERRSVAWERLRRCPHGNAIRETDENRAAPVSLQDKRRIMDHLYPTHRWQTENVWNAAIAHPDSDAARTPHFNNHKKSQSQGICRKDTRC</sequence>
<reference evidence="2" key="1">
    <citation type="submission" date="2006-01" db="EMBL/GenBank/DDBJ databases">
        <authorList>
            <person name="Lindblad-Toh K."/>
            <person name="Mauceli E."/>
            <person name="Grabherr M."/>
            <person name="Chang J.L."/>
            <person name="Lander E.S."/>
        </authorList>
    </citation>
    <scope>NUCLEOTIDE SEQUENCE [LARGE SCALE GENOMIC DNA]</scope>
</reference>
<evidence type="ECO:0000256" key="1">
    <source>
        <dbReference type="SAM" id="MobiDB-lite"/>
    </source>
</evidence>
<evidence type="ECO:0000313" key="2">
    <source>
        <dbReference type="Ensembl" id="ENSGACP00000007350.1"/>
    </source>
</evidence>
<reference evidence="2" key="2">
    <citation type="submission" date="2024-04" db="UniProtKB">
        <authorList>
            <consortium name="Ensembl"/>
        </authorList>
    </citation>
    <scope>IDENTIFICATION</scope>
</reference>
<name>G3NPT5_GASAC</name>
<proteinExistence type="predicted"/>
<feature type="region of interest" description="Disordered" evidence="1">
    <location>
        <begin position="208"/>
        <end position="232"/>
    </location>
</feature>
<accession>G3NPT5</accession>
<feature type="region of interest" description="Disordered" evidence="1">
    <location>
        <begin position="78"/>
        <end position="138"/>
    </location>
</feature>